<dbReference type="GO" id="GO:0005737">
    <property type="term" value="C:cytoplasm"/>
    <property type="evidence" value="ECO:0007669"/>
    <property type="project" value="UniProtKB-SubCell"/>
</dbReference>
<evidence type="ECO:0000256" key="1">
    <source>
        <dbReference type="ARBA" id="ARBA00022490"/>
    </source>
</evidence>
<protein>
    <recommendedName>
        <fullName evidence="6">UvrABC system protein C</fullName>
        <shortName evidence="6">Protein UvrC</shortName>
    </recommendedName>
    <alternativeName>
        <fullName evidence="6">Excinuclease ABC subunit C</fullName>
    </alternativeName>
</protein>
<dbReference type="InterPro" id="IPR010994">
    <property type="entry name" value="RuvA_2-like"/>
</dbReference>
<evidence type="ECO:0000256" key="5">
    <source>
        <dbReference type="ARBA" id="ARBA00023204"/>
    </source>
</evidence>
<keyword evidence="6" id="KW-0742">SOS response</keyword>
<dbReference type="EMBL" id="CADCTK010000344">
    <property type="protein sequence ID" value="CAA9241519.1"/>
    <property type="molecule type" value="Genomic_DNA"/>
</dbReference>
<evidence type="ECO:0000256" key="6">
    <source>
        <dbReference type="HAMAP-Rule" id="MF_00203"/>
    </source>
</evidence>
<evidence type="ECO:0000259" key="8">
    <source>
        <dbReference type="PROSITE" id="PS50151"/>
    </source>
</evidence>
<evidence type="ECO:0000256" key="2">
    <source>
        <dbReference type="ARBA" id="ARBA00022763"/>
    </source>
</evidence>
<dbReference type="InterPro" id="IPR036876">
    <property type="entry name" value="UVR_dom_sf"/>
</dbReference>
<comment type="subcellular location">
    <subcellularLocation>
        <location evidence="6">Cytoplasm</location>
    </subcellularLocation>
</comment>
<dbReference type="Gene3D" id="4.10.860.10">
    <property type="entry name" value="UVR domain"/>
    <property type="match status" value="1"/>
</dbReference>
<dbReference type="PROSITE" id="PS50165">
    <property type="entry name" value="UVRC"/>
    <property type="match status" value="1"/>
</dbReference>
<dbReference type="InterPro" id="IPR004791">
    <property type="entry name" value="UvrC"/>
</dbReference>
<dbReference type="Pfam" id="PF02151">
    <property type="entry name" value="UVR"/>
    <property type="match status" value="1"/>
</dbReference>
<dbReference type="CDD" id="cd10434">
    <property type="entry name" value="GIY-YIG_UvrC_Cho"/>
    <property type="match status" value="1"/>
</dbReference>
<dbReference type="GO" id="GO:0009380">
    <property type="term" value="C:excinuclease repair complex"/>
    <property type="evidence" value="ECO:0007669"/>
    <property type="project" value="InterPro"/>
</dbReference>
<comment type="subunit">
    <text evidence="6">Interacts with UvrB in an incision complex.</text>
</comment>
<dbReference type="GO" id="GO:0006289">
    <property type="term" value="P:nucleotide-excision repair"/>
    <property type="evidence" value="ECO:0007669"/>
    <property type="project" value="UniProtKB-UniRule"/>
</dbReference>
<dbReference type="SUPFAM" id="SSF46600">
    <property type="entry name" value="C-terminal UvrC-binding domain of UvrB"/>
    <property type="match status" value="1"/>
</dbReference>
<dbReference type="Pfam" id="PF14520">
    <property type="entry name" value="HHH_5"/>
    <property type="match status" value="1"/>
</dbReference>
<evidence type="ECO:0000256" key="4">
    <source>
        <dbReference type="ARBA" id="ARBA00022881"/>
    </source>
</evidence>
<keyword evidence="3 6" id="KW-0228">DNA excision</keyword>
<sequence length="657" mass="73665">MTNLSTTSIADPSAFEERLKSVPLVPGVYLWKDQTGRILYVGKSKALRDRMRSYFGAPRGLSGKTRRLVQQIADFDYILTTSELEALVLEMNLIKQHRPKYNILLKDDKSYPYIKVTLNETWPRIFTTRKVLDDGARYFGPFASAGSVRATLKLLNKLFSFRPPYDCSDQKFETHRRNGKPCMYYDIKRCLGPCVPGLTSVEEYRAAISNAGLFLEGRSEQILGQLRSKMRVAAETLEYERAAYIRDQIQALESVLERQKVLKTASADQDVIAFAREDGSAVVQVFFVRGGKLIGAEPFTLEGTEDTNDRELIAQFLTQFYESAASIPENILLAEHPEEAAIIENFLEQKGGHRVALSVPRKGEKRQLVELATKNATQKLEELRLQWLNTTQRAMGGLAELRDLLQMNGLPRRIECYDISNTQGTNSVGSMVVFEGGEPKKSAYRRFKIKTVEGANDVASLQEVLRRRLRRAQQARGEIVEINNATDQDMPPADLPAPSESPGTHEVDERWTELPDLLLIDGGKAQVNGVEAILEELGFGHLPVAGVAKGPDRDRFDLQLPHAPGPIVLARTSPALHLVQRIDEEAHRFAITYHRKLRDQNTFRSPLGEIRGVGPKRKKALLQKFGSVDAIRQASLDELAAVPGMTRKAAEEIKNLL</sequence>
<dbReference type="Gene3D" id="3.30.420.340">
    <property type="entry name" value="UvrC, RNAse H endonuclease domain"/>
    <property type="match status" value="1"/>
</dbReference>
<dbReference type="PANTHER" id="PTHR30562:SF1">
    <property type="entry name" value="UVRABC SYSTEM PROTEIN C"/>
    <property type="match status" value="1"/>
</dbReference>
<comment type="function">
    <text evidence="6">The UvrABC repair system catalyzes the recognition and processing of DNA lesions. UvrC both incises the 5' and 3' sides of the lesion. The N-terminal half is responsible for the 3' incision and the C-terminal half is responsible for the 5' incision.</text>
</comment>
<name>A0A6J4I597_9CHLR</name>
<dbReference type="Gene3D" id="1.10.150.20">
    <property type="entry name" value="5' to 3' exonuclease, C-terminal subdomain"/>
    <property type="match status" value="1"/>
</dbReference>
<keyword evidence="4 6" id="KW-0267">Excision nuclease</keyword>
<evidence type="ECO:0000259" key="10">
    <source>
        <dbReference type="PROSITE" id="PS50165"/>
    </source>
</evidence>
<dbReference type="PANTHER" id="PTHR30562">
    <property type="entry name" value="UVRC/OXIDOREDUCTASE"/>
    <property type="match status" value="1"/>
</dbReference>
<dbReference type="HAMAP" id="MF_00203">
    <property type="entry name" value="UvrC"/>
    <property type="match status" value="1"/>
</dbReference>
<dbReference type="InterPro" id="IPR001943">
    <property type="entry name" value="UVR_dom"/>
</dbReference>
<dbReference type="FunFam" id="3.40.1440.10:FF:000001">
    <property type="entry name" value="UvrABC system protein C"/>
    <property type="match status" value="1"/>
</dbReference>
<dbReference type="GO" id="GO:0003677">
    <property type="term" value="F:DNA binding"/>
    <property type="evidence" value="ECO:0007669"/>
    <property type="project" value="UniProtKB-UniRule"/>
</dbReference>
<dbReference type="InterPro" id="IPR000305">
    <property type="entry name" value="GIY-YIG_endonuc"/>
</dbReference>
<dbReference type="SUPFAM" id="SSF47781">
    <property type="entry name" value="RuvA domain 2-like"/>
    <property type="match status" value="1"/>
</dbReference>
<evidence type="ECO:0000313" key="11">
    <source>
        <dbReference type="EMBL" id="CAA9241519.1"/>
    </source>
</evidence>
<dbReference type="Pfam" id="PF22920">
    <property type="entry name" value="UvrC_RNaseH"/>
    <property type="match status" value="1"/>
</dbReference>
<dbReference type="InterPro" id="IPR038476">
    <property type="entry name" value="UvrC_RNase_H_dom_sf"/>
</dbReference>
<feature type="domain" description="UvrC family homology region profile" evidence="10">
    <location>
        <begin position="271"/>
        <end position="534"/>
    </location>
</feature>
<dbReference type="InterPro" id="IPR001162">
    <property type="entry name" value="UvrC_RNase_H_dom"/>
</dbReference>
<accession>A0A6J4I597</accession>
<keyword evidence="1 6" id="KW-0963">Cytoplasm</keyword>
<evidence type="ECO:0000256" key="3">
    <source>
        <dbReference type="ARBA" id="ARBA00022769"/>
    </source>
</evidence>
<dbReference type="Pfam" id="PF01541">
    <property type="entry name" value="GIY-YIG"/>
    <property type="match status" value="1"/>
</dbReference>
<comment type="similarity">
    <text evidence="6">Belongs to the UvrC family.</text>
</comment>
<reference evidence="11" key="1">
    <citation type="submission" date="2020-02" db="EMBL/GenBank/DDBJ databases">
        <authorList>
            <person name="Meier V. D."/>
        </authorList>
    </citation>
    <scope>NUCLEOTIDE SEQUENCE</scope>
    <source>
        <strain evidence="11">AVDCRST_MAG26</strain>
    </source>
</reference>
<feature type="region of interest" description="Disordered" evidence="7">
    <location>
        <begin position="486"/>
        <end position="506"/>
    </location>
</feature>
<dbReference type="NCBIfam" id="TIGR00194">
    <property type="entry name" value="uvrC"/>
    <property type="match status" value="1"/>
</dbReference>
<evidence type="ECO:0000256" key="7">
    <source>
        <dbReference type="SAM" id="MobiDB-lite"/>
    </source>
</evidence>
<dbReference type="PROSITE" id="PS50151">
    <property type="entry name" value="UVR"/>
    <property type="match status" value="1"/>
</dbReference>
<feature type="domain" description="GIY-YIG" evidence="9">
    <location>
        <begin position="24"/>
        <end position="103"/>
    </location>
</feature>
<dbReference type="GO" id="GO:0009432">
    <property type="term" value="P:SOS response"/>
    <property type="evidence" value="ECO:0007669"/>
    <property type="project" value="UniProtKB-UniRule"/>
</dbReference>
<dbReference type="SMART" id="SM00465">
    <property type="entry name" value="GIYc"/>
    <property type="match status" value="1"/>
</dbReference>
<keyword evidence="5 6" id="KW-0234">DNA repair</keyword>
<dbReference type="InterPro" id="IPR050066">
    <property type="entry name" value="UvrABC_protein_C"/>
</dbReference>
<evidence type="ECO:0000259" key="9">
    <source>
        <dbReference type="PROSITE" id="PS50164"/>
    </source>
</evidence>
<dbReference type="PROSITE" id="PS50164">
    <property type="entry name" value="GIY_YIG"/>
    <property type="match status" value="1"/>
</dbReference>
<dbReference type="Gene3D" id="3.40.1440.10">
    <property type="entry name" value="GIY-YIG endonuclease"/>
    <property type="match status" value="1"/>
</dbReference>
<organism evidence="11">
    <name type="scientific">uncultured Chloroflexia bacterium</name>
    <dbReference type="NCBI Taxonomy" id="1672391"/>
    <lineage>
        <taxon>Bacteria</taxon>
        <taxon>Bacillati</taxon>
        <taxon>Chloroflexota</taxon>
        <taxon>Chloroflexia</taxon>
        <taxon>environmental samples</taxon>
    </lineage>
</organism>
<dbReference type="NCBIfam" id="NF001824">
    <property type="entry name" value="PRK00558.1-5"/>
    <property type="match status" value="1"/>
</dbReference>
<proteinExistence type="inferred from homology"/>
<dbReference type="SUPFAM" id="SSF82771">
    <property type="entry name" value="GIY-YIG endonuclease"/>
    <property type="match status" value="1"/>
</dbReference>
<dbReference type="InterPro" id="IPR035901">
    <property type="entry name" value="GIY-YIG_endonuc_sf"/>
</dbReference>
<dbReference type="GO" id="GO:0009381">
    <property type="term" value="F:excinuclease ABC activity"/>
    <property type="evidence" value="ECO:0007669"/>
    <property type="project" value="UniProtKB-UniRule"/>
</dbReference>
<keyword evidence="2 6" id="KW-0227">DNA damage</keyword>
<feature type="domain" description="UVR" evidence="8">
    <location>
        <begin position="220"/>
        <end position="255"/>
    </location>
</feature>
<dbReference type="Pfam" id="PF08459">
    <property type="entry name" value="UvrC_RNaseH_dom"/>
    <property type="match status" value="1"/>
</dbReference>
<gene>
    <name evidence="6" type="primary">uvrC</name>
    <name evidence="11" type="ORF">AVDCRST_MAG26-1463</name>
</gene>
<dbReference type="AlphaFoldDB" id="A0A6J4I597"/>
<dbReference type="InterPro" id="IPR047296">
    <property type="entry name" value="GIY-YIG_UvrC_Cho"/>
</dbReference>